<evidence type="ECO:0000313" key="2">
    <source>
        <dbReference type="EMBL" id="MPM35016.1"/>
    </source>
</evidence>
<feature type="transmembrane region" description="Helical" evidence="1">
    <location>
        <begin position="52"/>
        <end position="75"/>
    </location>
</feature>
<evidence type="ECO:0000256" key="1">
    <source>
        <dbReference type="SAM" id="Phobius"/>
    </source>
</evidence>
<accession>A0A644Z2E3</accession>
<feature type="transmembrane region" description="Helical" evidence="1">
    <location>
        <begin position="361"/>
        <end position="382"/>
    </location>
</feature>
<feature type="transmembrane region" description="Helical" evidence="1">
    <location>
        <begin position="87"/>
        <end position="116"/>
    </location>
</feature>
<gene>
    <name evidence="2" type="ORF">SDC9_81606</name>
</gene>
<name>A0A644Z2E3_9ZZZZ</name>
<dbReference type="AlphaFoldDB" id="A0A644Z2E3"/>
<proteinExistence type="predicted"/>
<dbReference type="Pfam" id="PF07613">
    <property type="entry name" value="DUF1576"/>
    <property type="match status" value="2"/>
</dbReference>
<dbReference type="EMBL" id="VSSQ01007154">
    <property type="protein sequence ID" value="MPM35016.1"/>
    <property type="molecule type" value="Genomic_DNA"/>
</dbReference>
<protein>
    <recommendedName>
        <fullName evidence="3">DUF1576 domain-containing protein</fullName>
    </recommendedName>
</protein>
<feature type="transmembrane region" description="Helical" evidence="1">
    <location>
        <begin position="12"/>
        <end position="31"/>
    </location>
</feature>
<feature type="transmembrane region" description="Helical" evidence="1">
    <location>
        <begin position="322"/>
        <end position="341"/>
    </location>
</feature>
<dbReference type="InterPro" id="IPR011470">
    <property type="entry name" value="DUF1576"/>
</dbReference>
<feature type="transmembrane region" description="Helical" evidence="1">
    <location>
        <begin position="153"/>
        <end position="175"/>
    </location>
</feature>
<feature type="transmembrane region" description="Helical" evidence="1">
    <location>
        <begin position="187"/>
        <end position="205"/>
    </location>
</feature>
<feature type="transmembrane region" description="Helical" evidence="1">
    <location>
        <begin position="225"/>
        <end position="245"/>
    </location>
</feature>
<evidence type="ECO:0008006" key="3">
    <source>
        <dbReference type="Google" id="ProtNLM"/>
    </source>
</evidence>
<sequence>MIKNLKLPLPYLLVTCYSTLLIIIGLSIDSISEITHGLKTIVLNSDILITDYIELGGIGATLINSSLVLLSYIFILTFLKVTPSGPIMAALFTVAGFSLFGKNIVNIWPIIFGIWLYSKYQKEPFSNYIIISLFGTTLSPTVTQLVVTNSIPSFISLTGGLLITILIGFLLPPMASYTLKLHQGYNLYNIGLAAGLLGTLLMSVLRAFGINFGTRLIWSTGNNKLFSILYISLFLILIVTGYIYNGKSFKNLFKLYNTSGRLISDYYIIFGKGITLINMGLLGIFSTLMVIAVNGELNGPTLGGILTITGFGAFGKHLRNTVPIMIGAILCSLLNIWSINSPNMLLSILFSTTVAPISGSFGWYFGILAGFLHTCLVMNIGYLHGGLILYNNGFSGGIICMILVPLITAFRKEA</sequence>
<keyword evidence="1" id="KW-0472">Membrane</keyword>
<keyword evidence="1" id="KW-0812">Transmembrane</keyword>
<reference evidence="2" key="1">
    <citation type="submission" date="2019-08" db="EMBL/GenBank/DDBJ databases">
        <authorList>
            <person name="Kucharzyk K."/>
            <person name="Murdoch R.W."/>
            <person name="Higgins S."/>
            <person name="Loffler F."/>
        </authorList>
    </citation>
    <scope>NUCLEOTIDE SEQUENCE</scope>
</reference>
<keyword evidence="1" id="KW-1133">Transmembrane helix</keyword>
<feature type="transmembrane region" description="Helical" evidence="1">
    <location>
        <begin position="266"/>
        <end position="291"/>
    </location>
</feature>
<feature type="transmembrane region" description="Helical" evidence="1">
    <location>
        <begin position="297"/>
        <end position="315"/>
    </location>
</feature>
<feature type="transmembrane region" description="Helical" evidence="1">
    <location>
        <begin position="128"/>
        <end position="147"/>
    </location>
</feature>
<feature type="transmembrane region" description="Helical" evidence="1">
    <location>
        <begin position="389"/>
        <end position="410"/>
    </location>
</feature>
<comment type="caution">
    <text evidence="2">The sequence shown here is derived from an EMBL/GenBank/DDBJ whole genome shotgun (WGS) entry which is preliminary data.</text>
</comment>
<organism evidence="2">
    <name type="scientific">bioreactor metagenome</name>
    <dbReference type="NCBI Taxonomy" id="1076179"/>
    <lineage>
        <taxon>unclassified sequences</taxon>
        <taxon>metagenomes</taxon>
        <taxon>ecological metagenomes</taxon>
    </lineage>
</organism>